<keyword evidence="1" id="KW-0732">Signal</keyword>
<evidence type="ECO:0000313" key="3">
    <source>
        <dbReference type="Proteomes" id="UP001378956"/>
    </source>
</evidence>
<protein>
    <recommendedName>
        <fullName evidence="4">Carboxypeptidase family protein</fullName>
    </recommendedName>
</protein>
<name>A0ABU8NKI2_9SPHI</name>
<proteinExistence type="predicted"/>
<feature type="chain" id="PRO_5046355756" description="Carboxypeptidase family protein" evidence="1">
    <location>
        <begin position="22"/>
        <end position="894"/>
    </location>
</feature>
<evidence type="ECO:0008006" key="4">
    <source>
        <dbReference type="Google" id="ProtNLM"/>
    </source>
</evidence>
<feature type="signal peptide" evidence="1">
    <location>
        <begin position="1"/>
        <end position="21"/>
    </location>
</feature>
<evidence type="ECO:0000256" key="1">
    <source>
        <dbReference type="SAM" id="SignalP"/>
    </source>
</evidence>
<reference evidence="2 3" key="1">
    <citation type="submission" date="2024-03" db="EMBL/GenBank/DDBJ databases">
        <title>Sequence of Lycoming College Course Isolates.</title>
        <authorList>
            <person name="Plotts O."/>
            <person name="Newman J."/>
        </authorList>
    </citation>
    <scope>NUCLEOTIDE SEQUENCE [LARGE SCALE GENOMIC DNA]</scope>
    <source>
        <strain evidence="2 3">CJB-3</strain>
    </source>
</reference>
<accession>A0ABU8NKI2</accession>
<dbReference type="RefSeq" id="WP_288879424.1">
    <property type="nucleotide sequence ID" value="NZ_CBFGNQ010000022.1"/>
</dbReference>
<dbReference type="SUPFAM" id="SSF56935">
    <property type="entry name" value="Porins"/>
    <property type="match status" value="1"/>
</dbReference>
<keyword evidence="3" id="KW-1185">Reference proteome</keyword>
<evidence type="ECO:0000313" key="2">
    <source>
        <dbReference type="EMBL" id="MEJ2902757.1"/>
    </source>
</evidence>
<organism evidence="2 3">
    <name type="scientific">Pedobacter panaciterrae</name>
    <dbReference type="NCBI Taxonomy" id="363849"/>
    <lineage>
        <taxon>Bacteria</taxon>
        <taxon>Pseudomonadati</taxon>
        <taxon>Bacteroidota</taxon>
        <taxon>Sphingobacteriia</taxon>
        <taxon>Sphingobacteriales</taxon>
        <taxon>Sphingobacteriaceae</taxon>
        <taxon>Pedobacter</taxon>
    </lineage>
</organism>
<gene>
    <name evidence="2" type="ORF">WAE58_09985</name>
</gene>
<sequence length="894" mass="101281">MNSIRLLISVLLCCLTFSAYSQQRQIKGILKTNTGKPVAYATVTVKSQNQSILTFKASDVEGNFSLLLPDTVKITELFIEVNYLGYKKSVTPIAQGKVSYEILMEEQVIDLSEIEIKSRPRTRSSGDTLSYDVGSFAKGEDRTIGDVIKRMPGMEVNESGQIKFNGKDISNLYVDGDDLLDDRYGVGTKTIPNGMVQDVEVMQNHQPNKVLKGKALSEDVALNLKIKDTARLKLAGQIKVGAGLPGQYDEEINSILFNKKYKMLNVLKGNNTGTDLAPELTAFNQPGMRSNLGNSRPSPLLSTGTVGVPELPTNRYYFNNSGSLNANNLFNIWNGWQLKTNASLLVDKNKMDYLSVNETYIGQDTINYTEQQYIEKSPFIADLSVRLEANKDKYYFNNSLKLGYNKQMGRGALLNNNLNMGQYFKSQVADFSNRLQYIPAISKNNVISLNWYLNYFNNPQTLNINPGINADVFNGGLAYKGINQYVETPTWFSNASIGVRFSKGLIKQNYQFAVQNEWQELNSELRFNQIDGQKTPYIGNPDNHVEWTRHQTYLNSNYELKKGKWETILSLPLSLQYIAYRDSAFGLSEKKNRFLFNPSFRTKYYIQAEDYLSANYAYTNQTGNINGIYHGTILTNYRSLEANNAILQEQHAHNFGMNYNFQRTISMLYINAGISYTKATSNTIASREITNNISSTVLLPYTNDVSAFSASAGFSKYVFALGATTGVKASWGTTRFNQFLNETLLPYKNISFTIQPSIEARLWDQISLKYEGSGSWITSNPLNSTSEGNQYSQRIRQSDQTFSLGYSPVKNTFLRFSGRHQYTSQQQTEDIRYFFADANIRHRILKWRTDIELDITNLANIKAYDTFSLSANQFGYNHYNLRGRMAVLKFLFNL</sequence>
<dbReference type="EMBL" id="JBBEUB010000002">
    <property type="protein sequence ID" value="MEJ2902757.1"/>
    <property type="molecule type" value="Genomic_DNA"/>
</dbReference>
<comment type="caution">
    <text evidence="2">The sequence shown here is derived from an EMBL/GenBank/DDBJ whole genome shotgun (WGS) entry which is preliminary data.</text>
</comment>
<dbReference type="InterPro" id="IPR008969">
    <property type="entry name" value="CarboxyPept-like_regulatory"/>
</dbReference>
<dbReference type="SUPFAM" id="SSF49464">
    <property type="entry name" value="Carboxypeptidase regulatory domain-like"/>
    <property type="match status" value="1"/>
</dbReference>
<dbReference type="Proteomes" id="UP001378956">
    <property type="component" value="Unassembled WGS sequence"/>
</dbReference>